<reference evidence="2 3" key="1">
    <citation type="submission" date="2018-04" db="EMBL/GenBank/DDBJ databases">
        <authorList>
            <person name="Vogel A."/>
        </authorList>
    </citation>
    <scope>NUCLEOTIDE SEQUENCE [LARGE SCALE GENOMIC DNA]</scope>
</reference>
<feature type="region of interest" description="Disordered" evidence="1">
    <location>
        <begin position="1"/>
        <end position="26"/>
    </location>
</feature>
<evidence type="ECO:0000256" key="1">
    <source>
        <dbReference type="SAM" id="MobiDB-lite"/>
    </source>
</evidence>
<gene>
    <name evidence="2" type="ORF">CCAM_LOCUS24998</name>
</gene>
<dbReference type="AlphaFoldDB" id="A0A484M307"/>
<keyword evidence="3" id="KW-1185">Reference proteome</keyword>
<organism evidence="2 3">
    <name type="scientific">Cuscuta campestris</name>
    <dbReference type="NCBI Taxonomy" id="132261"/>
    <lineage>
        <taxon>Eukaryota</taxon>
        <taxon>Viridiplantae</taxon>
        <taxon>Streptophyta</taxon>
        <taxon>Embryophyta</taxon>
        <taxon>Tracheophyta</taxon>
        <taxon>Spermatophyta</taxon>
        <taxon>Magnoliopsida</taxon>
        <taxon>eudicotyledons</taxon>
        <taxon>Gunneridae</taxon>
        <taxon>Pentapetalae</taxon>
        <taxon>asterids</taxon>
        <taxon>lamiids</taxon>
        <taxon>Solanales</taxon>
        <taxon>Convolvulaceae</taxon>
        <taxon>Cuscuteae</taxon>
        <taxon>Cuscuta</taxon>
        <taxon>Cuscuta subgen. Grammica</taxon>
        <taxon>Cuscuta sect. Cleistogrammica</taxon>
    </lineage>
</organism>
<proteinExistence type="predicted"/>
<sequence length="147" mass="15852">MPPPPTLETEEAELVGPAQGDSSPSLHLFLSTDFESMETTLENDSNPITPSTTEAPPVFPTFIATYIPIPFPIWPSNAVPLDEEDAGAETSHHQILKLVPVVPKEPLKLDELVGMSRRLSLGDNQTGSLKLAGEPSRPSAFHASSQR</sequence>
<dbReference type="OrthoDB" id="118550at2759"/>
<accession>A0A484M307</accession>
<feature type="region of interest" description="Disordered" evidence="1">
    <location>
        <begin position="119"/>
        <end position="147"/>
    </location>
</feature>
<protein>
    <submittedName>
        <fullName evidence="2">Uncharacterized protein</fullName>
    </submittedName>
</protein>
<evidence type="ECO:0000313" key="2">
    <source>
        <dbReference type="EMBL" id="VFQ83222.1"/>
    </source>
</evidence>
<name>A0A484M307_9ASTE</name>
<dbReference type="Proteomes" id="UP000595140">
    <property type="component" value="Unassembled WGS sequence"/>
</dbReference>
<dbReference type="EMBL" id="OOIL02002581">
    <property type="protein sequence ID" value="VFQ83222.1"/>
    <property type="molecule type" value="Genomic_DNA"/>
</dbReference>
<evidence type="ECO:0000313" key="3">
    <source>
        <dbReference type="Proteomes" id="UP000595140"/>
    </source>
</evidence>